<evidence type="ECO:0000313" key="2">
    <source>
        <dbReference type="EMBL" id="KFG71474.1"/>
    </source>
</evidence>
<organism evidence="2 3">
    <name type="scientific">Streptomyces mutabilis</name>
    <dbReference type="NCBI Taxonomy" id="67332"/>
    <lineage>
        <taxon>Bacteria</taxon>
        <taxon>Bacillati</taxon>
        <taxon>Actinomycetota</taxon>
        <taxon>Actinomycetes</taxon>
        <taxon>Kitasatosporales</taxon>
        <taxon>Streptomycetaceae</taxon>
        <taxon>Streptomyces</taxon>
    </lineage>
</organism>
<feature type="compositionally biased region" description="Polar residues" evidence="1">
    <location>
        <begin position="91"/>
        <end position="101"/>
    </location>
</feature>
<dbReference type="Proteomes" id="UP000029095">
    <property type="component" value="Unassembled WGS sequence"/>
</dbReference>
<feature type="region of interest" description="Disordered" evidence="1">
    <location>
        <begin position="66"/>
        <end position="101"/>
    </location>
</feature>
<sequence>MPDESEPFEKVRGLPEPGTAHLARDGGHRALDGPVDLFVLEGLPRGNGLKSADTMLRMIAGISRREGIRQSGGVNSGEPPSVRAALCASPTADQPPSSTRA</sequence>
<dbReference type="STRING" id="1915400.FM21_35040"/>
<keyword evidence="3" id="KW-1185">Reference proteome</keyword>
<dbReference type="AlphaFoldDB" id="A0A086MRF6"/>
<feature type="region of interest" description="Disordered" evidence="1">
    <location>
        <begin position="1"/>
        <end position="27"/>
    </location>
</feature>
<protein>
    <submittedName>
        <fullName evidence="2">Uncharacterized protein</fullName>
    </submittedName>
</protein>
<accession>A0A086MRF6</accession>
<reference evidence="2 3" key="1">
    <citation type="submission" date="2014-05" db="EMBL/GenBank/DDBJ databases">
        <title>Complete genome sequence of the Streptomyces mutabilis TRM45540.</title>
        <authorList>
            <person name="Luo X."/>
            <person name="Zhang L."/>
        </authorList>
    </citation>
    <scope>NUCLEOTIDE SEQUENCE [LARGE SCALE GENOMIC DNA]</scope>
    <source>
        <strain evidence="2 3">TRM45540</strain>
    </source>
</reference>
<evidence type="ECO:0000313" key="3">
    <source>
        <dbReference type="Proteomes" id="UP000029095"/>
    </source>
</evidence>
<dbReference type="EMBL" id="JNFQ01000007">
    <property type="protein sequence ID" value="KFG71474.1"/>
    <property type="molecule type" value="Genomic_DNA"/>
</dbReference>
<dbReference type="RefSeq" id="WP_043385991.1">
    <property type="nucleotide sequence ID" value="NZ_KN039950.1"/>
</dbReference>
<gene>
    <name evidence="2" type="ORF">FM21_35040</name>
</gene>
<evidence type="ECO:0000256" key="1">
    <source>
        <dbReference type="SAM" id="MobiDB-lite"/>
    </source>
</evidence>
<name>A0A086MRF6_9ACTN</name>
<comment type="caution">
    <text evidence="2">The sequence shown here is derived from an EMBL/GenBank/DDBJ whole genome shotgun (WGS) entry which is preliminary data.</text>
</comment>
<proteinExistence type="predicted"/>
<dbReference type="HOGENOM" id="CLU_2290105_0_0_11"/>